<dbReference type="PANTHER" id="PTHR22427:SF2">
    <property type="entry name" value="BTB_POZ DOMAIN-CONTAINING PROTEIN 8"/>
    <property type="match status" value="1"/>
</dbReference>
<evidence type="ECO:0000313" key="3">
    <source>
        <dbReference type="Proteomes" id="UP000228934"/>
    </source>
</evidence>
<evidence type="ECO:0000313" key="2">
    <source>
        <dbReference type="EMBL" id="PIO29080.1"/>
    </source>
</evidence>
<evidence type="ECO:0000256" key="1">
    <source>
        <dbReference type="SAM" id="MobiDB-lite"/>
    </source>
</evidence>
<feature type="compositionally biased region" description="Basic and acidic residues" evidence="1">
    <location>
        <begin position="83"/>
        <end position="109"/>
    </location>
</feature>
<feature type="compositionally biased region" description="Polar residues" evidence="1">
    <location>
        <begin position="65"/>
        <end position="81"/>
    </location>
</feature>
<proteinExistence type="predicted"/>
<dbReference type="OrthoDB" id="10565626at2759"/>
<gene>
    <name evidence="2" type="ORF">AB205_0051200</name>
</gene>
<organism evidence="2 3">
    <name type="scientific">Aquarana catesbeiana</name>
    <name type="common">American bullfrog</name>
    <name type="synonym">Rana catesbeiana</name>
    <dbReference type="NCBI Taxonomy" id="8400"/>
    <lineage>
        <taxon>Eukaryota</taxon>
        <taxon>Metazoa</taxon>
        <taxon>Chordata</taxon>
        <taxon>Craniata</taxon>
        <taxon>Vertebrata</taxon>
        <taxon>Euteleostomi</taxon>
        <taxon>Amphibia</taxon>
        <taxon>Batrachia</taxon>
        <taxon>Anura</taxon>
        <taxon>Neobatrachia</taxon>
        <taxon>Ranoidea</taxon>
        <taxon>Ranidae</taxon>
        <taxon>Aquarana</taxon>
    </lineage>
</organism>
<feature type="region of interest" description="Disordered" evidence="1">
    <location>
        <begin position="1"/>
        <end position="232"/>
    </location>
</feature>
<dbReference type="AlphaFoldDB" id="A0A2G9RMI7"/>
<accession>A0A2G9RMI7</accession>
<dbReference type="Proteomes" id="UP000228934">
    <property type="component" value="Unassembled WGS sequence"/>
</dbReference>
<feature type="compositionally biased region" description="Basic and acidic residues" evidence="1">
    <location>
        <begin position="122"/>
        <end position="132"/>
    </location>
</feature>
<keyword evidence="3" id="KW-1185">Reference proteome</keyword>
<protein>
    <submittedName>
        <fullName evidence="2">Uncharacterized protein</fullName>
    </submittedName>
</protein>
<sequence>MRPGDQDKIQAAAFDKGDDRRLAKKPTFTSSQQSRPKFVKSKEERSEESKRYSDSNIAQRKMKSDSLSASGHTTNLTRSSSGKGKDDDLKGKDGKKVTSKLSKDPKQAEKATTTRPKLIVKTKLENGDHAKTDGCASKGDSASNPKPESGRTGARPKATNGSVNPTPKVKTLKKTVKDPASPVTGTLPSLKSANLNGELSNAASSPGEQNVDRPSDKQSNSTAGSPQFMKMLKTNPDCSKEIAAGEHPYLKVLMSCLFQCGKR</sequence>
<dbReference type="PANTHER" id="PTHR22427">
    <property type="entry name" value="GH15728P"/>
    <property type="match status" value="1"/>
</dbReference>
<dbReference type="EMBL" id="KV934608">
    <property type="protein sequence ID" value="PIO29080.1"/>
    <property type="molecule type" value="Genomic_DNA"/>
</dbReference>
<feature type="compositionally biased region" description="Polar residues" evidence="1">
    <location>
        <begin position="183"/>
        <end position="208"/>
    </location>
</feature>
<reference evidence="3" key="1">
    <citation type="journal article" date="2017" name="Nat. Commun.">
        <title>The North American bullfrog draft genome provides insight into hormonal regulation of long noncoding RNA.</title>
        <authorList>
            <person name="Hammond S.A."/>
            <person name="Warren R.L."/>
            <person name="Vandervalk B.P."/>
            <person name="Kucuk E."/>
            <person name="Khan H."/>
            <person name="Gibb E.A."/>
            <person name="Pandoh P."/>
            <person name="Kirk H."/>
            <person name="Zhao Y."/>
            <person name="Jones M."/>
            <person name="Mungall A.J."/>
            <person name="Coope R."/>
            <person name="Pleasance S."/>
            <person name="Moore R.A."/>
            <person name="Holt R.A."/>
            <person name="Round J.M."/>
            <person name="Ohora S."/>
            <person name="Walle B.V."/>
            <person name="Veldhoen N."/>
            <person name="Helbing C.C."/>
            <person name="Birol I."/>
        </authorList>
    </citation>
    <scope>NUCLEOTIDE SEQUENCE [LARGE SCALE GENOMIC DNA]</scope>
</reference>
<name>A0A2G9RMI7_AQUCT</name>
<feature type="compositionally biased region" description="Basic and acidic residues" evidence="1">
    <location>
        <begin position="40"/>
        <end position="53"/>
    </location>
</feature>
<feature type="non-terminal residue" evidence="2">
    <location>
        <position position="263"/>
    </location>
</feature>